<keyword evidence="1" id="KW-0732">Signal</keyword>
<evidence type="ECO:0000313" key="3">
    <source>
        <dbReference type="Proteomes" id="UP000559256"/>
    </source>
</evidence>
<keyword evidence="3" id="KW-1185">Reference proteome</keyword>
<feature type="signal peptide" evidence="1">
    <location>
        <begin position="1"/>
        <end position="19"/>
    </location>
</feature>
<protein>
    <recommendedName>
        <fullName evidence="4">ABM domain-containing protein</fullName>
    </recommendedName>
</protein>
<reference evidence="2 3" key="1">
    <citation type="journal article" date="2020" name="ISME J.">
        <title>Uncovering the hidden diversity of litter-decomposition mechanisms in mushroom-forming fungi.</title>
        <authorList>
            <person name="Floudas D."/>
            <person name="Bentzer J."/>
            <person name="Ahren D."/>
            <person name="Johansson T."/>
            <person name="Persson P."/>
            <person name="Tunlid A."/>
        </authorList>
    </citation>
    <scope>NUCLEOTIDE SEQUENCE [LARGE SCALE GENOMIC DNA]</scope>
    <source>
        <strain evidence="2 3">CBS 291.85</strain>
    </source>
</reference>
<dbReference type="OrthoDB" id="2968776at2759"/>
<dbReference type="InterPro" id="IPR011008">
    <property type="entry name" value="Dimeric_a/b-barrel"/>
</dbReference>
<feature type="chain" id="PRO_5034987272" description="ABM domain-containing protein" evidence="1">
    <location>
        <begin position="20"/>
        <end position="147"/>
    </location>
</feature>
<evidence type="ECO:0008006" key="4">
    <source>
        <dbReference type="Google" id="ProtNLM"/>
    </source>
</evidence>
<dbReference type="Proteomes" id="UP000559256">
    <property type="component" value="Unassembled WGS sequence"/>
</dbReference>
<name>A0A8H5C138_9AGAR</name>
<evidence type="ECO:0000313" key="2">
    <source>
        <dbReference type="EMBL" id="KAF5332062.1"/>
    </source>
</evidence>
<sequence>MFMFNSLLLTALVLVPTWAANVARGDDPQGCADLLPDFSALPNKTSSGKFMILFNSQAVEGGEARLEELVKNIQAFVATGAEPDTLTYRPVRVVDNNGNPTGAYVNIEEYTDKSALVSHLQSAAGCQFLRESPPLIASQTFTVVDEY</sequence>
<evidence type="ECO:0000256" key="1">
    <source>
        <dbReference type="SAM" id="SignalP"/>
    </source>
</evidence>
<organism evidence="2 3">
    <name type="scientific">Tetrapyrgos nigripes</name>
    <dbReference type="NCBI Taxonomy" id="182062"/>
    <lineage>
        <taxon>Eukaryota</taxon>
        <taxon>Fungi</taxon>
        <taxon>Dikarya</taxon>
        <taxon>Basidiomycota</taxon>
        <taxon>Agaricomycotina</taxon>
        <taxon>Agaricomycetes</taxon>
        <taxon>Agaricomycetidae</taxon>
        <taxon>Agaricales</taxon>
        <taxon>Marasmiineae</taxon>
        <taxon>Marasmiaceae</taxon>
        <taxon>Tetrapyrgos</taxon>
    </lineage>
</organism>
<accession>A0A8H5C138</accession>
<dbReference type="EMBL" id="JAACJM010000314">
    <property type="protein sequence ID" value="KAF5332062.1"/>
    <property type="molecule type" value="Genomic_DNA"/>
</dbReference>
<gene>
    <name evidence="2" type="ORF">D9758_016251</name>
</gene>
<proteinExistence type="predicted"/>
<dbReference type="Gene3D" id="3.30.70.100">
    <property type="match status" value="1"/>
</dbReference>
<comment type="caution">
    <text evidence="2">The sequence shown here is derived from an EMBL/GenBank/DDBJ whole genome shotgun (WGS) entry which is preliminary data.</text>
</comment>
<dbReference type="AlphaFoldDB" id="A0A8H5C138"/>
<dbReference type="SUPFAM" id="SSF54909">
    <property type="entry name" value="Dimeric alpha+beta barrel"/>
    <property type="match status" value="1"/>
</dbReference>